<sequence length="388" mass="44973">MDLLIIWLIITPLFFAFGWIAGRIDMKVVLKQAKQLPQRIFDSVDAMVDGKTGIAKDELKQVVEQEPQFIDLQFSLGRLYRKRGENDLAINLHSKMLTSQYIFSEETKDKIRLELAQDFQRAGLIDRSESLLINLLNSQIYGHEALQMLLIIYQQDKNWQGAIDITKKLSSSDYSYHLEVAEFNCELAQGEIIKSNYDKAIEYIKTALEVNRKCVRANILLGEVYFNLEKYAEAIQTWQLIEKQNYNYLPLVIDKIFEAYVRLDQIKECLTLIKGYVTLFPNLNMHDFIYRKLLNYDTFDATVDYLRKAMIATPNSKIAALLIDVQLNLLTTIEGKADAERVKTLLLKYNDKLSSYNCGCCNFKSKTFFWQCPACYSWESISPNNIES</sequence>
<dbReference type="KEGG" id="nba:CUN60_08850"/>
<evidence type="ECO:0000313" key="1">
    <source>
        <dbReference type="EMBL" id="AUR52401.1"/>
    </source>
</evidence>
<reference evidence="2" key="1">
    <citation type="submission" date="2017-11" db="EMBL/GenBank/DDBJ databases">
        <authorList>
            <person name="Chan K.G."/>
            <person name="Lee L.S."/>
        </authorList>
    </citation>
    <scope>NUCLEOTIDE SEQUENCE [LARGE SCALE GENOMIC DNA]</scope>
    <source>
        <strain evidence="2">DSM 100970</strain>
    </source>
</reference>
<keyword evidence="2" id="KW-1185">Reference proteome</keyword>
<dbReference type="Pfam" id="PF13176">
    <property type="entry name" value="TPR_7"/>
    <property type="match status" value="1"/>
</dbReference>
<dbReference type="Proteomes" id="UP000236655">
    <property type="component" value="Chromosome"/>
</dbReference>
<dbReference type="InterPro" id="IPR019734">
    <property type="entry name" value="TPR_rpt"/>
</dbReference>
<organism evidence="1 2">
    <name type="scientific">Aquella oligotrophica</name>
    <dbReference type="NCBI Taxonomy" id="2067065"/>
    <lineage>
        <taxon>Bacteria</taxon>
        <taxon>Pseudomonadati</taxon>
        <taxon>Pseudomonadota</taxon>
        <taxon>Betaproteobacteria</taxon>
        <taxon>Neisseriales</taxon>
        <taxon>Neisseriaceae</taxon>
        <taxon>Aquella</taxon>
    </lineage>
</organism>
<dbReference type="Gene3D" id="1.25.40.10">
    <property type="entry name" value="Tetratricopeptide repeat domain"/>
    <property type="match status" value="1"/>
</dbReference>
<dbReference type="SMART" id="SM00028">
    <property type="entry name" value="TPR"/>
    <property type="match status" value="3"/>
</dbReference>
<dbReference type="InterPro" id="IPR011990">
    <property type="entry name" value="TPR-like_helical_dom_sf"/>
</dbReference>
<dbReference type="Pfam" id="PF13432">
    <property type="entry name" value="TPR_16"/>
    <property type="match status" value="1"/>
</dbReference>
<dbReference type="AlphaFoldDB" id="A0A2I7N7G6"/>
<evidence type="ECO:0000313" key="2">
    <source>
        <dbReference type="Proteomes" id="UP000236655"/>
    </source>
</evidence>
<proteinExistence type="predicted"/>
<dbReference type="RefSeq" id="WP_102951694.1">
    <property type="nucleotide sequence ID" value="NZ_CP024847.1"/>
</dbReference>
<protein>
    <submittedName>
        <fullName evidence="1">Lipopolysaccharide assembly protein LapB</fullName>
    </submittedName>
</protein>
<accession>A0A2I7N7G6</accession>
<dbReference type="OrthoDB" id="507476at2"/>
<gene>
    <name evidence="1" type="ORF">CUN60_08850</name>
</gene>
<dbReference type="SUPFAM" id="SSF48452">
    <property type="entry name" value="TPR-like"/>
    <property type="match status" value="1"/>
</dbReference>
<dbReference type="EMBL" id="CP024847">
    <property type="protein sequence ID" value="AUR52401.1"/>
    <property type="molecule type" value="Genomic_DNA"/>
</dbReference>
<name>A0A2I7N7G6_9NEIS</name>